<keyword evidence="5" id="KW-0812">Transmembrane</keyword>
<evidence type="ECO:0000256" key="3">
    <source>
        <dbReference type="ARBA" id="ARBA00022729"/>
    </source>
</evidence>
<dbReference type="RefSeq" id="WP_354025995.1">
    <property type="nucleotide sequence ID" value="NZ_JBEPSJ010000005.1"/>
</dbReference>
<feature type="chain" id="PRO_5046908029" evidence="6">
    <location>
        <begin position="22"/>
        <end position="645"/>
    </location>
</feature>
<dbReference type="InterPro" id="IPR046022">
    <property type="entry name" value="DUF5979"/>
</dbReference>
<keyword evidence="9" id="KW-1185">Reference proteome</keyword>
<evidence type="ECO:0000256" key="6">
    <source>
        <dbReference type="SAM" id="SignalP"/>
    </source>
</evidence>
<dbReference type="Proteomes" id="UP001549257">
    <property type="component" value="Unassembled WGS sequence"/>
</dbReference>
<feature type="transmembrane region" description="Helical" evidence="5">
    <location>
        <begin position="615"/>
        <end position="634"/>
    </location>
</feature>
<gene>
    <name evidence="8" type="ORF">ABIE21_003356</name>
</gene>
<keyword evidence="5" id="KW-1133">Transmembrane helix</keyword>
<keyword evidence="3 6" id="KW-0732">Signal</keyword>
<evidence type="ECO:0000259" key="7">
    <source>
        <dbReference type="PROSITE" id="PS50847"/>
    </source>
</evidence>
<dbReference type="InterPro" id="IPR026588">
    <property type="entry name" value="Choice_anch_A"/>
</dbReference>
<keyword evidence="1" id="KW-0134">Cell wall</keyword>
<name>A0ABV2QSA3_9MICO</name>
<dbReference type="Pfam" id="PF19407">
    <property type="entry name" value="DUF5979"/>
    <property type="match status" value="2"/>
</dbReference>
<evidence type="ECO:0000256" key="2">
    <source>
        <dbReference type="ARBA" id="ARBA00022525"/>
    </source>
</evidence>
<dbReference type="PROSITE" id="PS50847">
    <property type="entry name" value="GRAM_POS_ANCHORING"/>
    <property type="match status" value="1"/>
</dbReference>
<organism evidence="8 9">
    <name type="scientific">Conyzicola nivalis</name>
    <dbReference type="NCBI Taxonomy" id="1477021"/>
    <lineage>
        <taxon>Bacteria</taxon>
        <taxon>Bacillati</taxon>
        <taxon>Actinomycetota</taxon>
        <taxon>Actinomycetes</taxon>
        <taxon>Micrococcales</taxon>
        <taxon>Microbacteriaceae</taxon>
        <taxon>Conyzicola</taxon>
    </lineage>
</organism>
<dbReference type="NCBIfam" id="TIGR01167">
    <property type="entry name" value="LPXTG_anchor"/>
    <property type="match status" value="1"/>
</dbReference>
<keyword evidence="2" id="KW-0964">Secreted</keyword>
<dbReference type="Pfam" id="PF20597">
    <property type="entry name" value="pAdhesive_15"/>
    <property type="match status" value="1"/>
</dbReference>
<feature type="domain" description="Gram-positive cocci surface proteins LPxTG" evidence="7">
    <location>
        <begin position="607"/>
        <end position="645"/>
    </location>
</feature>
<keyword evidence="4" id="KW-0572">Peptidoglycan-anchor</keyword>
<feature type="signal peptide" evidence="6">
    <location>
        <begin position="1"/>
        <end position="21"/>
    </location>
</feature>
<keyword evidence="5" id="KW-0472">Membrane</keyword>
<evidence type="ECO:0000256" key="1">
    <source>
        <dbReference type="ARBA" id="ARBA00022512"/>
    </source>
</evidence>
<evidence type="ECO:0000256" key="5">
    <source>
        <dbReference type="SAM" id="Phobius"/>
    </source>
</evidence>
<accession>A0ABV2QSA3</accession>
<evidence type="ECO:0000313" key="8">
    <source>
        <dbReference type="EMBL" id="MET4583825.1"/>
    </source>
</evidence>
<dbReference type="EMBL" id="JBEPSJ010000005">
    <property type="protein sequence ID" value="MET4583825.1"/>
    <property type="molecule type" value="Genomic_DNA"/>
</dbReference>
<dbReference type="NCBIfam" id="TIGR04215">
    <property type="entry name" value="choice_anch_A"/>
    <property type="match status" value="1"/>
</dbReference>
<sequence>MSIAAVAAPALSVAPAMPASAAGPALCAVAPGLVYPNLDDEALQYDSAVNVMIGGDFAARVGAAEAEGVVLVGGSATFDTTKHYSVGVAGVGSRVAPPPGSDMLVTGGDVTVASGMLDVGSLIGGDIVSGGVVGPRASIETSGGTITENAADPLLPYAATLQGYRDLSTTYSAMSPNAGGTVTSTGWDVTFRGDGTANRQVFTVAGTDLGALGATKTMVFDNIPAGTIVIVNVTGPTAVIGANSFVFDGQPINPVNPVNPALPVDPLFSNFTQSLLWNFPTAVDVTLGDEDQLLGSILIPQPTSTTTVKTSTNGRFYAAGDVVMSGSPLAGLEFHSYPFRETSCGFAAVGSVSISKTLDDRDAVVPAGRMFTGGYTCVDASGSTVQSGTWSLSVGQTFVTPSMPQGSSCVVTENTPAPPSATDASYRWQPAAISPAAAVVRAGTPVAVTVLNTVSRAVGDLEMIKVLDDPYDVVDLSRVYTGTFACSYLGADLTPPPGTWAERAGAAPVRLATGLPAGTTCTLTEDPILVPPLPGFPQYHWAAPQIAPASVTIVENTVARIVVTNIVEDPVDPIDPVDPVVPVDTADPVVPTEPAAPTAAQTPVGVLAYTGAETAGPLLVAAVMVLLGLAGLAVKRRNRRISQRR</sequence>
<proteinExistence type="predicted"/>
<comment type="caution">
    <text evidence="8">The sequence shown here is derived from an EMBL/GenBank/DDBJ whole genome shotgun (WGS) entry which is preliminary data.</text>
</comment>
<dbReference type="InterPro" id="IPR019931">
    <property type="entry name" value="LPXTG_anchor"/>
</dbReference>
<evidence type="ECO:0000256" key="4">
    <source>
        <dbReference type="ARBA" id="ARBA00023088"/>
    </source>
</evidence>
<protein>
    <submittedName>
        <fullName evidence="8">Choice-of-anchor A domain-containing protein/LPXTG-motif cell wall-anchored protein</fullName>
    </submittedName>
</protein>
<evidence type="ECO:0000313" key="9">
    <source>
        <dbReference type="Proteomes" id="UP001549257"/>
    </source>
</evidence>
<reference evidence="8 9" key="1">
    <citation type="submission" date="2024-06" db="EMBL/GenBank/DDBJ databases">
        <title>Sorghum-associated microbial communities from plants grown in Nebraska, USA.</title>
        <authorList>
            <person name="Schachtman D."/>
        </authorList>
    </citation>
    <scope>NUCLEOTIDE SEQUENCE [LARGE SCALE GENOMIC DNA]</scope>
    <source>
        <strain evidence="8 9">2857</strain>
    </source>
</reference>